<keyword evidence="3" id="KW-1185">Reference proteome</keyword>
<accession>A0A0C3PMU5</accession>
<gene>
    <name evidence="2" type="ORF">PHLGIDRAFT_393051</name>
</gene>
<feature type="region of interest" description="Disordered" evidence="1">
    <location>
        <begin position="148"/>
        <end position="185"/>
    </location>
</feature>
<evidence type="ECO:0000256" key="1">
    <source>
        <dbReference type="SAM" id="MobiDB-lite"/>
    </source>
</evidence>
<name>A0A0C3PMU5_PHLG1</name>
<dbReference type="HOGENOM" id="CLU_821617_0_0_1"/>
<sequence>MPRATRCWLRDSALADDAQGAEASQSDWHCWSRLQAFHPPSVVCLRSAGREAVLKPQTCVAFNSLRSQPHSCAAQLTMTLSLATSFLAGPGMDDVVVVEPPKVLHISHPELRPSSKVAPRRVKVTAMVTRRPDDTEFTTYKVEEIVDDSSDTPLTPPKPFDYRRIRSQSESTVRSDDSILHTPTSPFRGLPLVEWPLSPPRAPRVSFPPSPKQELSSPRWDDSLSARRGVGLGLDLSGCHHKKQSSVSSFRPGQWGAIGEERHGAGYEGSKPFTPSTSSMSSSSSEEEPYYHLPSNLFSPELEMSATEFKESVLHWMKRRKETQCSTNTTTPGPPKFS</sequence>
<dbReference type="AlphaFoldDB" id="A0A0C3PMU5"/>
<feature type="compositionally biased region" description="Pro residues" evidence="1">
    <location>
        <begin position="201"/>
        <end position="211"/>
    </location>
</feature>
<dbReference type="EMBL" id="KN840486">
    <property type="protein sequence ID" value="KIP08008.1"/>
    <property type="molecule type" value="Genomic_DNA"/>
</dbReference>
<dbReference type="OrthoDB" id="3263017at2759"/>
<protein>
    <submittedName>
        <fullName evidence="2">Uncharacterized protein</fullName>
    </submittedName>
</protein>
<dbReference type="Proteomes" id="UP000053257">
    <property type="component" value="Unassembled WGS sequence"/>
</dbReference>
<feature type="region of interest" description="Disordered" evidence="1">
    <location>
        <begin position="201"/>
        <end position="224"/>
    </location>
</feature>
<feature type="region of interest" description="Disordered" evidence="1">
    <location>
        <begin position="241"/>
        <end position="293"/>
    </location>
</feature>
<reference evidence="2 3" key="1">
    <citation type="journal article" date="2014" name="PLoS Genet.">
        <title>Analysis of the Phlebiopsis gigantea genome, transcriptome and secretome provides insight into its pioneer colonization strategies of wood.</title>
        <authorList>
            <person name="Hori C."/>
            <person name="Ishida T."/>
            <person name="Igarashi K."/>
            <person name="Samejima M."/>
            <person name="Suzuki H."/>
            <person name="Master E."/>
            <person name="Ferreira P."/>
            <person name="Ruiz-Duenas F.J."/>
            <person name="Held B."/>
            <person name="Canessa P."/>
            <person name="Larrondo L.F."/>
            <person name="Schmoll M."/>
            <person name="Druzhinina I.S."/>
            <person name="Kubicek C.P."/>
            <person name="Gaskell J.A."/>
            <person name="Kersten P."/>
            <person name="St John F."/>
            <person name="Glasner J."/>
            <person name="Sabat G."/>
            <person name="Splinter BonDurant S."/>
            <person name="Syed K."/>
            <person name="Yadav J."/>
            <person name="Mgbeahuruike A.C."/>
            <person name="Kovalchuk A."/>
            <person name="Asiegbu F.O."/>
            <person name="Lackner G."/>
            <person name="Hoffmeister D."/>
            <person name="Rencoret J."/>
            <person name="Gutierrez A."/>
            <person name="Sun H."/>
            <person name="Lindquist E."/>
            <person name="Barry K."/>
            <person name="Riley R."/>
            <person name="Grigoriev I.V."/>
            <person name="Henrissat B."/>
            <person name="Kues U."/>
            <person name="Berka R.M."/>
            <person name="Martinez A.T."/>
            <person name="Covert S.F."/>
            <person name="Blanchette R.A."/>
            <person name="Cullen D."/>
        </authorList>
    </citation>
    <scope>NUCLEOTIDE SEQUENCE [LARGE SCALE GENOMIC DNA]</scope>
    <source>
        <strain evidence="2 3">11061_1 CR5-6</strain>
    </source>
</reference>
<organism evidence="2 3">
    <name type="scientific">Phlebiopsis gigantea (strain 11061_1 CR5-6)</name>
    <name type="common">White-rot fungus</name>
    <name type="synonym">Peniophora gigantea</name>
    <dbReference type="NCBI Taxonomy" id="745531"/>
    <lineage>
        <taxon>Eukaryota</taxon>
        <taxon>Fungi</taxon>
        <taxon>Dikarya</taxon>
        <taxon>Basidiomycota</taxon>
        <taxon>Agaricomycotina</taxon>
        <taxon>Agaricomycetes</taxon>
        <taxon>Polyporales</taxon>
        <taxon>Phanerochaetaceae</taxon>
        <taxon>Phlebiopsis</taxon>
    </lineage>
</organism>
<proteinExistence type="predicted"/>
<evidence type="ECO:0000313" key="3">
    <source>
        <dbReference type="Proteomes" id="UP000053257"/>
    </source>
</evidence>
<evidence type="ECO:0000313" key="2">
    <source>
        <dbReference type="EMBL" id="KIP08008.1"/>
    </source>
</evidence>